<name>A0A5N6KYH6_9ROSI</name>
<keyword evidence="2" id="KW-1185">Reference proteome</keyword>
<accession>A0A5N6KYH6</accession>
<dbReference type="Proteomes" id="UP000327013">
    <property type="component" value="Unassembled WGS sequence"/>
</dbReference>
<dbReference type="PANTHER" id="PTHR41390">
    <property type="entry name" value="CHROMOSOME 7, WHOLE GENOME SHOTGUN SEQUENCE"/>
    <property type="match status" value="1"/>
</dbReference>
<evidence type="ECO:0000313" key="2">
    <source>
        <dbReference type="Proteomes" id="UP000327013"/>
    </source>
</evidence>
<evidence type="ECO:0000313" key="1">
    <source>
        <dbReference type="EMBL" id="KAB8360692.1"/>
    </source>
</evidence>
<proteinExistence type="predicted"/>
<gene>
    <name evidence="1" type="ORF">FH972_024429</name>
</gene>
<organism evidence="1 2">
    <name type="scientific">Carpinus fangiana</name>
    <dbReference type="NCBI Taxonomy" id="176857"/>
    <lineage>
        <taxon>Eukaryota</taxon>
        <taxon>Viridiplantae</taxon>
        <taxon>Streptophyta</taxon>
        <taxon>Embryophyta</taxon>
        <taxon>Tracheophyta</taxon>
        <taxon>Spermatophyta</taxon>
        <taxon>Magnoliopsida</taxon>
        <taxon>eudicotyledons</taxon>
        <taxon>Gunneridae</taxon>
        <taxon>Pentapetalae</taxon>
        <taxon>rosids</taxon>
        <taxon>fabids</taxon>
        <taxon>Fagales</taxon>
        <taxon>Betulaceae</taxon>
        <taxon>Carpinus</taxon>
    </lineage>
</organism>
<dbReference type="PANTHER" id="PTHR41390:SF1">
    <property type="entry name" value="NADH-UBIQUINONE OXIDOREDUCTASE 213 KDA SUBUNIT"/>
    <property type="match status" value="1"/>
</dbReference>
<dbReference type="AlphaFoldDB" id="A0A5N6KYH6"/>
<dbReference type="EMBL" id="VIBQ01000017">
    <property type="protein sequence ID" value="KAB8360692.1"/>
    <property type="molecule type" value="Genomic_DNA"/>
</dbReference>
<reference evidence="1 2" key="1">
    <citation type="submission" date="2019-06" db="EMBL/GenBank/DDBJ databases">
        <title>A chromosomal-level reference genome of Carpinus fangiana (Coryloideae, Betulaceae).</title>
        <authorList>
            <person name="Yang X."/>
            <person name="Wang Z."/>
            <person name="Zhang L."/>
            <person name="Hao G."/>
            <person name="Liu J."/>
            <person name="Yang Y."/>
        </authorList>
    </citation>
    <scope>NUCLEOTIDE SEQUENCE [LARGE SCALE GENOMIC DNA]</scope>
    <source>
        <strain evidence="1">Cfa_2016G</strain>
        <tissue evidence="1">Leaf</tissue>
    </source>
</reference>
<sequence>MGEPEPRKHDGPGGSDIILSSAKVGAATGVAGAAFGGIAGLVRSTTPVLFATASGLQWFGMGAFYWGTRQTLLTYHLSAADQTAAPKTLSDLSPSQRTEASALAAGLTGLFTAALTRGRSNIIPGALIFSLTGFVGQKVYNAMDQSQQATSPTSGQDALLVRMAKSRFSPMKVLTSEEYTAMIREKQVRIEAEIALIDDEITRLQQQHQKK</sequence>
<dbReference type="OrthoDB" id="5565730at2759"/>
<comment type="caution">
    <text evidence="1">The sequence shown here is derived from an EMBL/GenBank/DDBJ whole genome shotgun (WGS) entry which is preliminary data.</text>
</comment>
<protein>
    <submittedName>
        <fullName evidence="1">Uncharacterized protein</fullName>
    </submittedName>
</protein>